<reference evidence="1" key="1">
    <citation type="journal article" date="2022" name="bioRxiv">
        <title>Sequencing and chromosome-scale assembly of the giantPleurodeles waltlgenome.</title>
        <authorList>
            <person name="Brown T."/>
            <person name="Elewa A."/>
            <person name="Iarovenko S."/>
            <person name="Subramanian E."/>
            <person name="Araus A.J."/>
            <person name="Petzold A."/>
            <person name="Susuki M."/>
            <person name="Suzuki K.-i.T."/>
            <person name="Hayashi T."/>
            <person name="Toyoda A."/>
            <person name="Oliveira C."/>
            <person name="Osipova E."/>
            <person name="Leigh N.D."/>
            <person name="Simon A."/>
            <person name="Yun M.H."/>
        </authorList>
    </citation>
    <scope>NUCLEOTIDE SEQUENCE</scope>
    <source>
        <strain evidence="1">20211129_DDA</strain>
        <tissue evidence="1">Liver</tissue>
    </source>
</reference>
<proteinExistence type="predicted"/>
<keyword evidence="2" id="KW-1185">Reference proteome</keyword>
<accession>A0AAV7RSI6</accession>
<protein>
    <submittedName>
        <fullName evidence="1">Uncharacterized protein</fullName>
    </submittedName>
</protein>
<evidence type="ECO:0000313" key="2">
    <source>
        <dbReference type="Proteomes" id="UP001066276"/>
    </source>
</evidence>
<name>A0AAV7RSI6_PLEWA</name>
<comment type="caution">
    <text evidence="1">The sequence shown here is derived from an EMBL/GenBank/DDBJ whole genome shotgun (WGS) entry which is preliminary data.</text>
</comment>
<sequence length="115" mass="13330">MCRWLAVTEHMDTPTPFMRYPFYRVKHILLELMGADLSEPPELLALSTVLQDDVPSKLVDWLYAPAQEASRPGLTKLRLDWHRDPDIALTGSQWKYCCSMVHYISLNGSQRVIHF</sequence>
<dbReference type="EMBL" id="JANPWB010000009">
    <property type="protein sequence ID" value="KAJ1154913.1"/>
    <property type="molecule type" value="Genomic_DNA"/>
</dbReference>
<gene>
    <name evidence="1" type="ORF">NDU88_007656</name>
</gene>
<dbReference type="Proteomes" id="UP001066276">
    <property type="component" value="Chromosome 5"/>
</dbReference>
<dbReference type="AlphaFoldDB" id="A0AAV7RSI6"/>
<organism evidence="1 2">
    <name type="scientific">Pleurodeles waltl</name>
    <name type="common">Iberian ribbed newt</name>
    <dbReference type="NCBI Taxonomy" id="8319"/>
    <lineage>
        <taxon>Eukaryota</taxon>
        <taxon>Metazoa</taxon>
        <taxon>Chordata</taxon>
        <taxon>Craniata</taxon>
        <taxon>Vertebrata</taxon>
        <taxon>Euteleostomi</taxon>
        <taxon>Amphibia</taxon>
        <taxon>Batrachia</taxon>
        <taxon>Caudata</taxon>
        <taxon>Salamandroidea</taxon>
        <taxon>Salamandridae</taxon>
        <taxon>Pleurodelinae</taxon>
        <taxon>Pleurodeles</taxon>
    </lineage>
</organism>
<evidence type="ECO:0000313" key="1">
    <source>
        <dbReference type="EMBL" id="KAJ1154913.1"/>
    </source>
</evidence>